<proteinExistence type="predicted"/>
<dbReference type="EMBL" id="SNYR01000002">
    <property type="protein sequence ID" value="TDQ64479.1"/>
    <property type="molecule type" value="Genomic_DNA"/>
</dbReference>
<accession>A0A4R6VLC0</accession>
<dbReference type="Proteomes" id="UP000295391">
    <property type="component" value="Unassembled WGS sequence"/>
</dbReference>
<comment type="caution">
    <text evidence="1">The sequence shown here is derived from an EMBL/GenBank/DDBJ whole genome shotgun (WGS) entry which is preliminary data.</text>
</comment>
<evidence type="ECO:0000313" key="2">
    <source>
        <dbReference type="Proteomes" id="UP000295391"/>
    </source>
</evidence>
<dbReference type="AlphaFoldDB" id="A0A4R6VLC0"/>
<organism evidence="1 2">
    <name type="scientific">Maritalea mobilis</name>
    <dbReference type="NCBI Taxonomy" id="483324"/>
    <lineage>
        <taxon>Bacteria</taxon>
        <taxon>Pseudomonadati</taxon>
        <taxon>Pseudomonadota</taxon>
        <taxon>Alphaproteobacteria</taxon>
        <taxon>Hyphomicrobiales</taxon>
        <taxon>Devosiaceae</taxon>
        <taxon>Maritalea</taxon>
    </lineage>
</organism>
<evidence type="ECO:0000313" key="1">
    <source>
        <dbReference type="EMBL" id="TDQ64479.1"/>
    </source>
</evidence>
<gene>
    <name evidence="1" type="ORF">ATL17_2498</name>
</gene>
<keyword evidence="2" id="KW-1185">Reference proteome</keyword>
<reference evidence="1 2" key="1">
    <citation type="submission" date="2019-03" db="EMBL/GenBank/DDBJ databases">
        <title>Genomic Encyclopedia of Type Strains, Phase III (KMG-III): the genomes of soil and plant-associated and newly described type strains.</title>
        <authorList>
            <person name="Whitman W."/>
        </authorList>
    </citation>
    <scope>NUCLEOTIDE SEQUENCE [LARGE SCALE GENOMIC DNA]</scope>
    <source>
        <strain evidence="1 2">CGMCC 1.7002</strain>
    </source>
</reference>
<sequence length="71" mass="7828">MSKIVKTQREASTGRFIQTNLGKAKASKFALVEGMSLNSDSRDLISRLERRGLKGDALRKEIISSFATKQG</sequence>
<dbReference type="OrthoDB" id="7871609at2"/>
<protein>
    <submittedName>
        <fullName evidence="1">Uncharacterized protein</fullName>
    </submittedName>
</protein>
<dbReference type="RefSeq" id="WP_133573074.1">
    <property type="nucleotide sequence ID" value="NZ_SNYR01000002.1"/>
</dbReference>
<name>A0A4R6VLC0_9HYPH</name>